<evidence type="ECO:0000256" key="2">
    <source>
        <dbReference type="ARBA" id="ARBA00004434"/>
    </source>
</evidence>
<keyword evidence="5" id="KW-0999">Mitochondrion inner membrane</keyword>
<dbReference type="InterPro" id="IPR007512">
    <property type="entry name" value="Mic10"/>
</dbReference>
<keyword evidence="6 10" id="KW-1133">Transmembrane helix</keyword>
<evidence type="ECO:0000256" key="7">
    <source>
        <dbReference type="ARBA" id="ARBA00023128"/>
    </source>
</evidence>
<evidence type="ECO:0000313" key="12">
    <source>
        <dbReference type="Proteomes" id="UP001141552"/>
    </source>
</evidence>
<evidence type="ECO:0000256" key="3">
    <source>
        <dbReference type="ARBA" id="ARBA00006792"/>
    </source>
</evidence>
<keyword evidence="12" id="KW-1185">Reference proteome</keyword>
<keyword evidence="4 10" id="KW-0812">Transmembrane</keyword>
<gene>
    <name evidence="11" type="ORF">Tsubulata_029584</name>
</gene>
<reference evidence="11" key="1">
    <citation type="submission" date="2022-02" db="EMBL/GenBank/DDBJ databases">
        <authorList>
            <person name="Henning P.M."/>
            <person name="McCubbin A.G."/>
            <person name="Shore J.S."/>
        </authorList>
    </citation>
    <scope>NUCLEOTIDE SEQUENCE</scope>
    <source>
        <strain evidence="11">F60SS</strain>
        <tissue evidence="11">Leaves</tissue>
    </source>
</reference>
<sequence>MRQDVPPFQPSRRWLSSLLQLPRSPKPDSESPPELAPWSNPTPKLVGATEPLPELEPEPGPTSEPYPSPDINIPVTRQAAAATAQEEFLRRRRRPAVLPSRGAPSSPSPQKNAPRRRDRDSRERRDDRGGPDFDRPPNRHGGSDYYDRNRSPPPPPRDRDRDYKRRSSMSPPPLPYRDRRHSPPPRRSPPCIDRRVVYSTLGGAFSALLLFRTPVTRWAAVAFGAGVGIGSAYSNCSVIFLLVLMPRRTTTRLKGERSPVWWRARRKRKVQENRTKNSKSE</sequence>
<evidence type="ECO:0000313" key="11">
    <source>
        <dbReference type="EMBL" id="KAJ4829222.1"/>
    </source>
</evidence>
<evidence type="ECO:0000256" key="6">
    <source>
        <dbReference type="ARBA" id="ARBA00022989"/>
    </source>
</evidence>
<organism evidence="11 12">
    <name type="scientific">Turnera subulata</name>
    <dbReference type="NCBI Taxonomy" id="218843"/>
    <lineage>
        <taxon>Eukaryota</taxon>
        <taxon>Viridiplantae</taxon>
        <taxon>Streptophyta</taxon>
        <taxon>Embryophyta</taxon>
        <taxon>Tracheophyta</taxon>
        <taxon>Spermatophyta</taxon>
        <taxon>Magnoliopsida</taxon>
        <taxon>eudicotyledons</taxon>
        <taxon>Gunneridae</taxon>
        <taxon>Pentapetalae</taxon>
        <taxon>rosids</taxon>
        <taxon>fabids</taxon>
        <taxon>Malpighiales</taxon>
        <taxon>Passifloraceae</taxon>
        <taxon>Turnera</taxon>
    </lineage>
</organism>
<feature type="compositionally biased region" description="Pro residues" evidence="9">
    <location>
        <begin position="58"/>
        <end position="68"/>
    </location>
</feature>
<dbReference type="GO" id="GO:0061617">
    <property type="term" value="C:MICOS complex"/>
    <property type="evidence" value="ECO:0007669"/>
    <property type="project" value="InterPro"/>
</dbReference>
<evidence type="ECO:0008006" key="13">
    <source>
        <dbReference type="Google" id="ProtNLM"/>
    </source>
</evidence>
<comment type="subcellular location">
    <subcellularLocation>
        <location evidence="2">Mitochondrion inner membrane</location>
        <topology evidence="2">Single-pass membrane protein</topology>
    </subcellularLocation>
</comment>
<evidence type="ECO:0000256" key="1">
    <source>
        <dbReference type="ARBA" id="ARBA00002689"/>
    </source>
</evidence>
<evidence type="ECO:0000256" key="8">
    <source>
        <dbReference type="ARBA" id="ARBA00023136"/>
    </source>
</evidence>
<proteinExistence type="inferred from homology"/>
<dbReference type="PANTHER" id="PTHR21304:SF0">
    <property type="entry name" value="MICOS COMPLEX SUBUNIT MIC10"/>
    <property type="match status" value="1"/>
</dbReference>
<keyword evidence="8 10" id="KW-0472">Membrane</keyword>
<evidence type="ECO:0000256" key="10">
    <source>
        <dbReference type="SAM" id="Phobius"/>
    </source>
</evidence>
<name>A0A9Q0FF57_9ROSI</name>
<reference evidence="11" key="2">
    <citation type="journal article" date="2023" name="Plants (Basel)">
        <title>Annotation of the Turnera subulata (Passifloraceae) Draft Genome Reveals the S-Locus Evolved after the Divergence of Turneroideae from Passifloroideae in a Stepwise Manner.</title>
        <authorList>
            <person name="Henning P.M."/>
            <person name="Roalson E.H."/>
            <person name="Mir W."/>
            <person name="McCubbin A.G."/>
            <person name="Shore J.S."/>
        </authorList>
    </citation>
    <scope>NUCLEOTIDE SEQUENCE</scope>
    <source>
        <strain evidence="11">F60SS</strain>
    </source>
</reference>
<evidence type="ECO:0000256" key="5">
    <source>
        <dbReference type="ARBA" id="ARBA00022792"/>
    </source>
</evidence>
<evidence type="ECO:0000256" key="9">
    <source>
        <dbReference type="SAM" id="MobiDB-lite"/>
    </source>
</evidence>
<dbReference type="Pfam" id="PF04418">
    <property type="entry name" value="DUF543"/>
    <property type="match status" value="1"/>
</dbReference>
<protein>
    <recommendedName>
        <fullName evidence="13">MICOS complex subunit MIC10</fullName>
    </recommendedName>
</protein>
<feature type="transmembrane region" description="Helical" evidence="10">
    <location>
        <begin position="218"/>
        <end position="244"/>
    </location>
</feature>
<dbReference type="PANTHER" id="PTHR21304">
    <property type="entry name" value="MICOS COMPLEX SUBUNIT MIC10"/>
    <property type="match status" value="1"/>
</dbReference>
<dbReference type="Proteomes" id="UP001141552">
    <property type="component" value="Unassembled WGS sequence"/>
</dbReference>
<accession>A0A9Q0FF57</accession>
<dbReference type="EMBL" id="JAKUCV010005955">
    <property type="protein sequence ID" value="KAJ4829222.1"/>
    <property type="molecule type" value="Genomic_DNA"/>
</dbReference>
<keyword evidence="7" id="KW-0496">Mitochondrion</keyword>
<comment type="similarity">
    <text evidence="3">Belongs to the MICOS complex subunit Mic10 family.</text>
</comment>
<feature type="compositionally biased region" description="Basic and acidic residues" evidence="9">
    <location>
        <begin position="115"/>
        <end position="165"/>
    </location>
</feature>
<evidence type="ECO:0000256" key="4">
    <source>
        <dbReference type="ARBA" id="ARBA00022692"/>
    </source>
</evidence>
<feature type="region of interest" description="Disordered" evidence="9">
    <location>
        <begin position="1"/>
        <end position="191"/>
    </location>
</feature>
<dbReference type="AlphaFoldDB" id="A0A9Q0FF57"/>
<comment type="function">
    <text evidence="1">Component of the MICOS complex, a large protein complex of the mitochondrial inner membrane that plays crucial roles in the maintenance of crista junctions, inner membrane architecture, and formation of contact sites to the outer membrane.</text>
</comment>
<comment type="caution">
    <text evidence="11">The sequence shown here is derived from an EMBL/GenBank/DDBJ whole genome shotgun (WGS) entry which is preliminary data.</text>
</comment>
<feature type="transmembrane region" description="Helical" evidence="10">
    <location>
        <begin position="196"/>
        <end position="212"/>
    </location>
</feature>